<dbReference type="EC" id="5.1.3.13" evidence="3"/>
<dbReference type="SUPFAM" id="SSF51182">
    <property type="entry name" value="RmlC-like cupins"/>
    <property type="match status" value="1"/>
</dbReference>
<evidence type="ECO:0000256" key="7">
    <source>
        <dbReference type="ARBA" id="ARBA00033311"/>
    </source>
</evidence>
<keyword evidence="11" id="KW-1185">Reference proteome</keyword>
<dbReference type="EMBL" id="LVJN01000018">
    <property type="protein sequence ID" value="OSM05205.1"/>
    <property type="molecule type" value="Genomic_DNA"/>
</dbReference>
<dbReference type="CDD" id="cd00438">
    <property type="entry name" value="cupin_RmlC"/>
    <property type="match status" value="1"/>
</dbReference>
<evidence type="ECO:0000256" key="4">
    <source>
        <dbReference type="ARBA" id="ARBA00019595"/>
    </source>
</evidence>
<dbReference type="OrthoDB" id="9800680at2"/>
<feature type="active site" description="Proton donor" evidence="8">
    <location>
        <position position="133"/>
    </location>
</feature>
<evidence type="ECO:0000256" key="1">
    <source>
        <dbReference type="ARBA" id="ARBA00001298"/>
    </source>
</evidence>
<dbReference type="Pfam" id="PF00908">
    <property type="entry name" value="dTDP_sugar_isom"/>
    <property type="match status" value="1"/>
</dbReference>
<dbReference type="PANTHER" id="PTHR21047:SF2">
    <property type="entry name" value="THYMIDINE DIPHOSPHO-4-KETO-RHAMNOSE 3,5-EPIMERASE"/>
    <property type="match status" value="1"/>
</dbReference>
<comment type="caution">
    <text evidence="10">The sequence shown here is derived from an EMBL/GenBank/DDBJ whole genome shotgun (WGS) entry which is preliminary data.</text>
</comment>
<protein>
    <recommendedName>
        <fullName evidence="4">dTDP-4-dehydrorhamnose 3,5-epimerase</fullName>
        <ecNumber evidence="3">5.1.3.13</ecNumber>
    </recommendedName>
    <alternativeName>
        <fullName evidence="6">Thymidine diphospho-4-keto-rhamnose 3,5-epimerase</fullName>
    </alternativeName>
    <alternativeName>
        <fullName evidence="5">dTDP-4-keto-6-deoxyglucose 3,5-epimerase</fullName>
    </alternativeName>
    <alternativeName>
        <fullName evidence="7">dTDP-6-deoxy-D-xylo-4-hexulose 3,5-epimerase</fullName>
    </alternativeName>
</protein>
<dbReference type="InterPro" id="IPR014710">
    <property type="entry name" value="RmlC-like_jellyroll"/>
</dbReference>
<name>A0A1Y2K8T4_9PROT</name>
<accession>A0A1Y2K8T4</accession>
<comment type="catalytic activity">
    <reaction evidence="1">
        <text>dTDP-4-dehydro-6-deoxy-alpha-D-glucose = dTDP-4-dehydro-beta-L-rhamnose</text>
        <dbReference type="Rhea" id="RHEA:16969"/>
        <dbReference type="ChEBI" id="CHEBI:57649"/>
        <dbReference type="ChEBI" id="CHEBI:62830"/>
        <dbReference type="EC" id="5.1.3.13"/>
    </reaction>
</comment>
<dbReference type="Gene3D" id="2.60.120.10">
    <property type="entry name" value="Jelly Rolls"/>
    <property type="match status" value="1"/>
</dbReference>
<evidence type="ECO:0000256" key="9">
    <source>
        <dbReference type="PIRSR" id="PIRSR600888-3"/>
    </source>
</evidence>
<dbReference type="PANTHER" id="PTHR21047">
    <property type="entry name" value="DTDP-6-DEOXY-D-GLUCOSE-3,5 EPIMERASE"/>
    <property type="match status" value="1"/>
</dbReference>
<dbReference type="AlphaFoldDB" id="A0A1Y2K8T4"/>
<dbReference type="InterPro" id="IPR000888">
    <property type="entry name" value="RmlC-like"/>
</dbReference>
<dbReference type="GO" id="GO:0008830">
    <property type="term" value="F:dTDP-4-dehydrorhamnose 3,5-epimerase activity"/>
    <property type="evidence" value="ECO:0007669"/>
    <property type="project" value="UniProtKB-EC"/>
</dbReference>
<evidence type="ECO:0000256" key="2">
    <source>
        <dbReference type="ARBA" id="ARBA00001997"/>
    </source>
</evidence>
<dbReference type="Proteomes" id="UP000194003">
    <property type="component" value="Unassembled WGS sequence"/>
</dbReference>
<evidence type="ECO:0000313" key="11">
    <source>
        <dbReference type="Proteomes" id="UP000194003"/>
    </source>
</evidence>
<comment type="function">
    <text evidence="2">Catalyzes the epimerization of the C3' and C5'positions of dTDP-6-deoxy-D-xylo-4-hexulose, forming dTDP-6-deoxy-L-lyxo-4-hexulose.</text>
</comment>
<evidence type="ECO:0000256" key="6">
    <source>
        <dbReference type="ARBA" id="ARBA00031424"/>
    </source>
</evidence>
<dbReference type="RefSeq" id="WP_158089394.1">
    <property type="nucleotide sequence ID" value="NZ_LVJN01000018.1"/>
</dbReference>
<dbReference type="STRING" id="1434232.MAIT1_03366"/>
<evidence type="ECO:0000256" key="8">
    <source>
        <dbReference type="PIRSR" id="PIRSR600888-1"/>
    </source>
</evidence>
<feature type="active site" description="Proton acceptor" evidence="8">
    <location>
        <position position="66"/>
    </location>
</feature>
<dbReference type="GO" id="GO:0005829">
    <property type="term" value="C:cytosol"/>
    <property type="evidence" value="ECO:0007669"/>
    <property type="project" value="TreeGrafter"/>
</dbReference>
<dbReference type="InterPro" id="IPR011051">
    <property type="entry name" value="RmlC_Cupin_sf"/>
</dbReference>
<reference evidence="10 11" key="1">
    <citation type="journal article" date="2016" name="BMC Genomics">
        <title>Combined genomic and structural analyses of a cultured magnetotactic bacterium reveals its niche adaptation to a dynamic environment.</title>
        <authorList>
            <person name="Araujo A.C."/>
            <person name="Morillo V."/>
            <person name="Cypriano J."/>
            <person name="Teixeira L.C."/>
            <person name="Leao P."/>
            <person name="Lyra S."/>
            <person name="Almeida L.G."/>
            <person name="Bazylinski D.A."/>
            <person name="Vasconcellos A.T."/>
            <person name="Abreu F."/>
            <person name="Lins U."/>
        </authorList>
    </citation>
    <scope>NUCLEOTIDE SEQUENCE [LARGE SCALE GENOMIC DNA]</scope>
    <source>
        <strain evidence="10 11">IT-1</strain>
    </source>
</reference>
<evidence type="ECO:0000256" key="3">
    <source>
        <dbReference type="ARBA" id="ARBA00012098"/>
    </source>
</evidence>
<organism evidence="10 11">
    <name type="scientific">Magnetofaba australis IT-1</name>
    <dbReference type="NCBI Taxonomy" id="1434232"/>
    <lineage>
        <taxon>Bacteria</taxon>
        <taxon>Pseudomonadati</taxon>
        <taxon>Pseudomonadota</taxon>
        <taxon>Magnetococcia</taxon>
        <taxon>Magnetococcales</taxon>
        <taxon>Magnetococcaceae</taxon>
        <taxon>Magnetofaba</taxon>
    </lineage>
</organism>
<proteinExistence type="predicted"/>
<feature type="site" description="Participates in a stacking interaction with the thymidine ring of dTDP-4-oxo-6-deoxyglucose" evidence="9">
    <location>
        <position position="139"/>
    </location>
</feature>
<evidence type="ECO:0000256" key="5">
    <source>
        <dbReference type="ARBA" id="ARBA00029758"/>
    </source>
</evidence>
<sequence>MSEVLDVSKTQLEGVLLIKPLTNFEDFRGGFVETWHQEAYEKAGIDVKWVQDDLSWSHQHVLRGFHGDWKTHKMVCCPYGRLWVVILDAREDSPTYGKSQGFAVTMSNRYQLFVPPGCAMGHVIMSELGMLSYKQSQYYDRDSQFTIKWDDPRFNVYWPVQNPILSLRDKEGI</sequence>
<gene>
    <name evidence="10" type="ORF">MAIT1_03366</name>
</gene>
<evidence type="ECO:0000313" key="10">
    <source>
        <dbReference type="EMBL" id="OSM05205.1"/>
    </source>
</evidence>
<dbReference type="GO" id="GO:0000271">
    <property type="term" value="P:polysaccharide biosynthetic process"/>
    <property type="evidence" value="ECO:0007669"/>
    <property type="project" value="TreeGrafter"/>
</dbReference>